<evidence type="ECO:0000259" key="2">
    <source>
        <dbReference type="SMART" id="SM00198"/>
    </source>
</evidence>
<dbReference type="InterPro" id="IPR002413">
    <property type="entry name" value="V5_allergen-like"/>
</dbReference>
<dbReference type="Pfam" id="PF00188">
    <property type="entry name" value="CAP"/>
    <property type="match status" value="1"/>
</dbReference>
<proteinExistence type="predicted"/>
<dbReference type="Gene3D" id="3.40.33.10">
    <property type="entry name" value="CAP"/>
    <property type="match status" value="1"/>
</dbReference>
<feature type="domain" description="SCP" evidence="2">
    <location>
        <begin position="53"/>
        <end position="157"/>
    </location>
</feature>
<dbReference type="InterPro" id="IPR035940">
    <property type="entry name" value="CAP_sf"/>
</dbReference>
<organism evidence="3">
    <name type="scientific">Eresus cinnaberinus</name>
    <name type="common">Ladybird spider</name>
    <name type="synonym">Eresus kollari</name>
    <dbReference type="NCBI Taxonomy" id="175337"/>
    <lineage>
        <taxon>Eukaryota</taxon>
        <taxon>Metazoa</taxon>
        <taxon>Ecdysozoa</taxon>
        <taxon>Arthropoda</taxon>
        <taxon>Chelicerata</taxon>
        <taxon>Arachnida</taxon>
        <taxon>Araneae</taxon>
        <taxon>Araneomorphae</taxon>
        <taxon>Entelegynae</taxon>
        <taxon>Eresoidea</taxon>
        <taxon>Eresidae</taxon>
        <taxon>Eresus</taxon>
    </lineage>
</organism>
<dbReference type="EMBL" id="HAHE01000371">
    <property type="protein sequence ID" value="SNX35943.1"/>
    <property type="molecule type" value="Transcribed_RNA"/>
</dbReference>
<feature type="signal peptide" evidence="1">
    <location>
        <begin position="1"/>
        <end position="21"/>
    </location>
</feature>
<feature type="chain" id="PRO_5012203682" evidence="1">
    <location>
        <begin position="22"/>
        <end position="157"/>
    </location>
</feature>
<dbReference type="InterPro" id="IPR014044">
    <property type="entry name" value="CAP_dom"/>
</dbReference>
<dbReference type="SMART" id="SM00198">
    <property type="entry name" value="SCP"/>
    <property type="match status" value="1"/>
</dbReference>
<dbReference type="CDD" id="cd05380">
    <property type="entry name" value="CAP_euk"/>
    <property type="match status" value="1"/>
</dbReference>
<name>A0A2D0PCI7_ERECI</name>
<protein>
    <submittedName>
        <fullName evidence="3">U11-Eretoxin-Ek1ar_1</fullName>
    </submittedName>
</protein>
<evidence type="ECO:0000256" key="1">
    <source>
        <dbReference type="SAM" id="SignalP"/>
    </source>
</evidence>
<sequence length="157" mass="18003">MVSHVTSIVSLFALLLGLAECAKCPYAKFTPQHSFCKAPNPKCTILERGLQPADKQRLVDLHNMYREKVASGNETQAGKLPTATNMYEMVWDDELASIAQKWAEQCIYDHDCDECRQVEQILKLDKIFTEQGSSNQPTKHDWDRMVKKLVRRGLYVR</sequence>
<dbReference type="PRINTS" id="PR00838">
    <property type="entry name" value="V5ALLERGEN"/>
</dbReference>
<reference evidence="3" key="2">
    <citation type="submission" date="2017-10" db="EMBL/GenBank/DDBJ databases">
        <title>Unravelling the molecular evolution of spider venoms.</title>
        <authorList>
            <person name="Pineda S."/>
        </authorList>
    </citation>
    <scope>NUCLEOTIDE SEQUENCE</scope>
</reference>
<reference evidence="3" key="1">
    <citation type="submission" date="2017-05" db="EMBL/GenBank/DDBJ databases">
        <authorList>
            <person name="Song R."/>
            <person name="Chenine A.L."/>
            <person name="Ruprecht R.M."/>
        </authorList>
    </citation>
    <scope>NUCLEOTIDE SEQUENCE</scope>
</reference>
<dbReference type="AlphaFoldDB" id="A0A2D0PCI7"/>
<keyword evidence="1" id="KW-0732">Signal</keyword>
<evidence type="ECO:0000313" key="3">
    <source>
        <dbReference type="EMBL" id="SNX35943.1"/>
    </source>
</evidence>
<accession>A0A2D0PCI7</accession>
<dbReference type="SUPFAM" id="SSF55797">
    <property type="entry name" value="PR-1-like"/>
    <property type="match status" value="1"/>
</dbReference>